<accession>A0AAN5C5L3</accession>
<keyword evidence="1" id="KW-0732">Signal</keyword>
<organism evidence="2 3">
    <name type="scientific">Pristionchus mayeri</name>
    <dbReference type="NCBI Taxonomy" id="1317129"/>
    <lineage>
        <taxon>Eukaryota</taxon>
        <taxon>Metazoa</taxon>
        <taxon>Ecdysozoa</taxon>
        <taxon>Nematoda</taxon>
        <taxon>Chromadorea</taxon>
        <taxon>Rhabditida</taxon>
        <taxon>Rhabditina</taxon>
        <taxon>Diplogasteromorpha</taxon>
        <taxon>Diplogasteroidea</taxon>
        <taxon>Neodiplogasteridae</taxon>
        <taxon>Pristionchus</taxon>
    </lineage>
</organism>
<evidence type="ECO:0000313" key="2">
    <source>
        <dbReference type="EMBL" id="GMR29824.1"/>
    </source>
</evidence>
<feature type="chain" id="PRO_5042864012" evidence="1">
    <location>
        <begin position="29"/>
        <end position="122"/>
    </location>
</feature>
<keyword evidence="3" id="KW-1185">Reference proteome</keyword>
<comment type="caution">
    <text evidence="2">The sequence shown here is derived from an EMBL/GenBank/DDBJ whole genome shotgun (WGS) entry which is preliminary data.</text>
</comment>
<proteinExistence type="predicted"/>
<dbReference type="Proteomes" id="UP001328107">
    <property type="component" value="Unassembled WGS sequence"/>
</dbReference>
<evidence type="ECO:0000256" key="1">
    <source>
        <dbReference type="SAM" id="SignalP"/>
    </source>
</evidence>
<dbReference type="EMBL" id="BTRK01000001">
    <property type="protein sequence ID" value="GMR29824.1"/>
    <property type="molecule type" value="Genomic_DNA"/>
</dbReference>
<reference evidence="3" key="1">
    <citation type="submission" date="2022-10" db="EMBL/GenBank/DDBJ databases">
        <title>Genome assembly of Pristionchus species.</title>
        <authorList>
            <person name="Yoshida K."/>
            <person name="Sommer R.J."/>
        </authorList>
    </citation>
    <scope>NUCLEOTIDE SEQUENCE [LARGE SCALE GENOMIC DNA]</scope>
    <source>
        <strain evidence="3">RS5460</strain>
    </source>
</reference>
<evidence type="ECO:0000313" key="3">
    <source>
        <dbReference type="Proteomes" id="UP001328107"/>
    </source>
</evidence>
<gene>
    <name evidence="2" type="ORF">PMAYCL1PPCAC_00019</name>
</gene>
<feature type="signal peptide" evidence="1">
    <location>
        <begin position="1"/>
        <end position="28"/>
    </location>
</feature>
<protein>
    <submittedName>
        <fullName evidence="2">Uncharacterized protein</fullName>
    </submittedName>
</protein>
<sequence length="122" mass="13644">MHRSGSMPDLFCLLALIIVVLPNHLANAVDHAGRFDMVPVPMPIEFVGGEPIWSRAYKQANENVNVNLDNDNAAYLVNSDLSSRPRPLDGGLKRTITMDYNNQQGLLERLSVRKLRMRLTSA</sequence>
<dbReference type="AlphaFoldDB" id="A0AAN5C5L3"/>
<name>A0AAN5C5L3_9BILA</name>